<evidence type="ECO:0000313" key="3">
    <source>
        <dbReference type="WBParaSite" id="ASIM_0000967901-mRNA-1"/>
    </source>
</evidence>
<name>A0A0M3JPS9_ANISI</name>
<reference evidence="3" key="1">
    <citation type="submission" date="2017-02" db="UniProtKB">
        <authorList>
            <consortium name="WormBaseParasite"/>
        </authorList>
    </citation>
    <scope>IDENTIFICATION</scope>
</reference>
<evidence type="ECO:0000313" key="1">
    <source>
        <dbReference type="EMBL" id="VDK39214.1"/>
    </source>
</evidence>
<dbReference type="WBParaSite" id="ASIM_0000967901-mRNA-1">
    <property type="protein sequence ID" value="ASIM_0000967901-mRNA-1"/>
    <property type="gene ID" value="ASIM_0000967901"/>
</dbReference>
<dbReference type="EMBL" id="UYRR01028670">
    <property type="protein sequence ID" value="VDK39214.1"/>
    <property type="molecule type" value="Genomic_DNA"/>
</dbReference>
<organism evidence="3">
    <name type="scientific">Anisakis simplex</name>
    <name type="common">Herring worm</name>
    <dbReference type="NCBI Taxonomy" id="6269"/>
    <lineage>
        <taxon>Eukaryota</taxon>
        <taxon>Metazoa</taxon>
        <taxon>Ecdysozoa</taxon>
        <taxon>Nematoda</taxon>
        <taxon>Chromadorea</taxon>
        <taxon>Rhabditida</taxon>
        <taxon>Spirurina</taxon>
        <taxon>Ascaridomorpha</taxon>
        <taxon>Ascaridoidea</taxon>
        <taxon>Anisakidae</taxon>
        <taxon>Anisakis</taxon>
        <taxon>Anisakis simplex complex</taxon>
    </lineage>
</organism>
<accession>A0A0M3JPS9</accession>
<evidence type="ECO:0000313" key="2">
    <source>
        <dbReference type="Proteomes" id="UP000267096"/>
    </source>
</evidence>
<dbReference type="Proteomes" id="UP000267096">
    <property type="component" value="Unassembled WGS sequence"/>
</dbReference>
<proteinExistence type="predicted"/>
<dbReference type="AlphaFoldDB" id="A0A0M3JPS9"/>
<keyword evidence="2" id="KW-1185">Reference proteome</keyword>
<gene>
    <name evidence="1" type="ORF">ASIM_LOCUS9414</name>
</gene>
<protein>
    <submittedName>
        <fullName evidence="1 3">Uncharacterized protein</fullName>
    </submittedName>
</protein>
<reference evidence="1 2" key="2">
    <citation type="submission" date="2018-11" db="EMBL/GenBank/DDBJ databases">
        <authorList>
            <consortium name="Pathogen Informatics"/>
        </authorList>
    </citation>
    <scope>NUCLEOTIDE SEQUENCE [LARGE SCALE GENOMIC DNA]</scope>
</reference>
<sequence length="82" mass="9349">MTEFARRMKINVKIPNWWDDTDPLMHSRPTTNFIPPWLDSGPLPLGPGPEIFPPSRLCKVNLLSSKSSGLLSRQNPYYSSIH</sequence>